<reference evidence="2 3" key="1">
    <citation type="submission" date="2017-11" db="EMBL/GenBank/DDBJ databases">
        <title>De-novo sequencing of pomegranate (Punica granatum L.) genome.</title>
        <authorList>
            <person name="Akparov Z."/>
            <person name="Amiraslanov A."/>
            <person name="Hajiyeva S."/>
            <person name="Abbasov M."/>
            <person name="Kaur K."/>
            <person name="Hamwieh A."/>
            <person name="Solovyev V."/>
            <person name="Salamov A."/>
            <person name="Braich B."/>
            <person name="Kosarev P."/>
            <person name="Mahmoud A."/>
            <person name="Hajiyev E."/>
            <person name="Babayeva S."/>
            <person name="Izzatullayeva V."/>
            <person name="Mammadov A."/>
            <person name="Mammadov A."/>
            <person name="Sharifova S."/>
            <person name="Ojaghi J."/>
            <person name="Eynullazada K."/>
            <person name="Bayramov B."/>
            <person name="Abdulazimova A."/>
            <person name="Shahmuradov I."/>
        </authorList>
    </citation>
    <scope>NUCLEOTIDE SEQUENCE [LARGE SCALE GENOMIC DNA]</scope>
    <source>
        <strain evidence="3">cv. AG2017</strain>
        <tissue evidence="2">Leaf</tissue>
    </source>
</reference>
<accession>A0A2I0H1H3</accession>
<evidence type="ECO:0000313" key="2">
    <source>
        <dbReference type="EMBL" id="PKH89599.1"/>
    </source>
</evidence>
<feature type="compositionally biased region" description="Basic and acidic residues" evidence="1">
    <location>
        <begin position="1"/>
        <end position="15"/>
    </location>
</feature>
<feature type="region of interest" description="Disordered" evidence="1">
    <location>
        <begin position="1"/>
        <end position="91"/>
    </location>
</feature>
<keyword evidence="3" id="KW-1185">Reference proteome</keyword>
<gene>
    <name evidence="2" type="ORF">CRG98_049956</name>
</gene>
<sequence>MVKDFFSETDSKEITSVHPGTGILTLFDQQEHGEENARKPEKSILGGVDKLGDEQPIYGASRHSEDPRGDSGHCFRRGPQISRSLSHQDTL</sequence>
<feature type="compositionally biased region" description="Polar residues" evidence="1">
    <location>
        <begin position="81"/>
        <end position="91"/>
    </location>
</feature>
<protein>
    <submittedName>
        <fullName evidence="2">Uncharacterized protein</fullName>
    </submittedName>
</protein>
<proteinExistence type="predicted"/>
<feature type="compositionally biased region" description="Basic and acidic residues" evidence="1">
    <location>
        <begin position="29"/>
        <end position="42"/>
    </location>
</feature>
<comment type="caution">
    <text evidence="2">The sequence shown here is derived from an EMBL/GenBank/DDBJ whole genome shotgun (WGS) entry which is preliminary data.</text>
</comment>
<feature type="compositionally biased region" description="Basic and acidic residues" evidence="1">
    <location>
        <begin position="62"/>
        <end position="73"/>
    </location>
</feature>
<evidence type="ECO:0000313" key="3">
    <source>
        <dbReference type="Proteomes" id="UP000233551"/>
    </source>
</evidence>
<evidence type="ECO:0000256" key="1">
    <source>
        <dbReference type="SAM" id="MobiDB-lite"/>
    </source>
</evidence>
<dbReference type="AlphaFoldDB" id="A0A2I0H1H3"/>
<organism evidence="2 3">
    <name type="scientific">Punica granatum</name>
    <name type="common">Pomegranate</name>
    <dbReference type="NCBI Taxonomy" id="22663"/>
    <lineage>
        <taxon>Eukaryota</taxon>
        <taxon>Viridiplantae</taxon>
        <taxon>Streptophyta</taxon>
        <taxon>Embryophyta</taxon>
        <taxon>Tracheophyta</taxon>
        <taxon>Spermatophyta</taxon>
        <taxon>Magnoliopsida</taxon>
        <taxon>eudicotyledons</taxon>
        <taxon>Gunneridae</taxon>
        <taxon>Pentapetalae</taxon>
        <taxon>rosids</taxon>
        <taxon>malvids</taxon>
        <taxon>Myrtales</taxon>
        <taxon>Lythraceae</taxon>
        <taxon>Punica</taxon>
    </lineage>
</organism>
<dbReference type="Proteomes" id="UP000233551">
    <property type="component" value="Unassembled WGS sequence"/>
</dbReference>
<dbReference type="EMBL" id="PGOL01043924">
    <property type="protein sequence ID" value="PKH89599.1"/>
    <property type="molecule type" value="Genomic_DNA"/>
</dbReference>
<name>A0A2I0H1H3_PUNGR</name>